<organism evidence="1 2">
    <name type="scientific">Aeribacillus pallidus</name>
    <dbReference type="NCBI Taxonomy" id="33936"/>
    <lineage>
        <taxon>Bacteria</taxon>
        <taxon>Bacillati</taxon>
        <taxon>Bacillota</taxon>
        <taxon>Bacilli</taxon>
        <taxon>Bacillales</taxon>
        <taxon>Bacillaceae</taxon>
        <taxon>Aeribacillus</taxon>
    </lineage>
</organism>
<gene>
    <name evidence="1" type="ORF">AZI98_05635</name>
</gene>
<dbReference type="OrthoDB" id="2355652at2"/>
<evidence type="ECO:0008006" key="3">
    <source>
        <dbReference type="Google" id="ProtNLM"/>
    </source>
</evidence>
<dbReference type="EMBL" id="LWBR01000013">
    <property type="protein sequence ID" value="KZN97046.1"/>
    <property type="molecule type" value="Genomic_DNA"/>
</dbReference>
<evidence type="ECO:0000313" key="1">
    <source>
        <dbReference type="EMBL" id="KZN97046.1"/>
    </source>
</evidence>
<sequence>MPTYFLTAFSNKGELLLNEKFEANSEQEAKKIGSEILKEHQCLNTAHRLVTSSGRLVIFHR</sequence>
<comment type="caution">
    <text evidence="1">The sequence shown here is derived from an EMBL/GenBank/DDBJ whole genome shotgun (WGS) entry which is preliminary data.</text>
</comment>
<protein>
    <recommendedName>
        <fullName evidence="3">YhzD-like protein</fullName>
    </recommendedName>
</protein>
<dbReference type="AlphaFoldDB" id="A0A165YGA2"/>
<dbReference type="STRING" id="33936.AZI98_05635"/>
<name>A0A165YGA2_9BACI</name>
<accession>A0A165YGA2</accession>
<dbReference type="RefSeq" id="WP_063387303.1">
    <property type="nucleotide sequence ID" value="NZ_LWBR01000013.1"/>
</dbReference>
<dbReference type="Proteomes" id="UP000076476">
    <property type="component" value="Unassembled WGS sequence"/>
</dbReference>
<dbReference type="InterPro" id="IPR025544">
    <property type="entry name" value="YhzD"/>
</dbReference>
<reference evidence="1 2" key="1">
    <citation type="submission" date="2016-04" db="EMBL/GenBank/DDBJ databases">
        <title>Draft genome sequence of Aeribacillus pallidus 8m3 from petroleum reservoir.</title>
        <authorList>
            <person name="Poltaraus A.B."/>
            <person name="Nazina T.N."/>
            <person name="Tourova T.P."/>
            <person name="Malakho S.M."/>
            <person name="Korshunova A.V."/>
            <person name="Sokolova D.S."/>
        </authorList>
    </citation>
    <scope>NUCLEOTIDE SEQUENCE [LARGE SCALE GENOMIC DNA]</scope>
    <source>
        <strain evidence="1 2">8m3</strain>
    </source>
</reference>
<dbReference type="Pfam" id="PF14120">
    <property type="entry name" value="YhzD"/>
    <property type="match status" value="1"/>
</dbReference>
<proteinExistence type="predicted"/>
<keyword evidence="2" id="KW-1185">Reference proteome</keyword>
<evidence type="ECO:0000313" key="2">
    <source>
        <dbReference type="Proteomes" id="UP000076476"/>
    </source>
</evidence>